<dbReference type="InterPro" id="IPR012349">
    <property type="entry name" value="Split_barrel_FMN-bd"/>
</dbReference>
<dbReference type="PANTHER" id="PTHR30466:SF1">
    <property type="entry name" value="FMN REDUCTASE (NADH) RUTF"/>
    <property type="match status" value="1"/>
</dbReference>
<evidence type="ECO:0000256" key="1">
    <source>
        <dbReference type="ARBA" id="ARBA00023002"/>
    </source>
</evidence>
<dbReference type="Gene3D" id="2.30.110.10">
    <property type="entry name" value="Electron Transport, Fmn-binding Protein, Chain A"/>
    <property type="match status" value="1"/>
</dbReference>
<accession>A0A3S4YRF2</accession>
<dbReference type="AlphaFoldDB" id="A0A3S4YRF2"/>
<dbReference type="InterPro" id="IPR002563">
    <property type="entry name" value="Flavin_Rdtase-like_dom"/>
</dbReference>
<dbReference type="Pfam" id="PF01613">
    <property type="entry name" value="Flavin_Reduct"/>
    <property type="match status" value="1"/>
</dbReference>
<dbReference type="PANTHER" id="PTHR30466">
    <property type="entry name" value="FLAVIN REDUCTASE"/>
    <property type="match status" value="1"/>
</dbReference>
<evidence type="ECO:0000313" key="3">
    <source>
        <dbReference type="EMBL" id="VEI04544.1"/>
    </source>
</evidence>
<reference evidence="3 4" key="1">
    <citation type="submission" date="2018-12" db="EMBL/GenBank/DDBJ databases">
        <authorList>
            <consortium name="Pathogen Informatics"/>
        </authorList>
    </citation>
    <scope>NUCLEOTIDE SEQUENCE [LARGE SCALE GENOMIC DNA]</scope>
    <source>
        <strain evidence="3 4">NCTC13652</strain>
    </source>
</reference>
<dbReference type="SUPFAM" id="SSF50475">
    <property type="entry name" value="FMN-binding split barrel"/>
    <property type="match status" value="1"/>
</dbReference>
<dbReference type="Proteomes" id="UP000277858">
    <property type="component" value="Chromosome"/>
</dbReference>
<dbReference type="SMART" id="SM00903">
    <property type="entry name" value="Flavin_Reduct"/>
    <property type="match status" value="1"/>
</dbReference>
<protein>
    <submittedName>
        <fullName evidence="3">FMN reductase (NADH) RutF</fullName>
        <ecNumber evidence="3">1.5.1.42</ecNumber>
    </submittedName>
</protein>
<name>A0A3S4YRF2_9ACTN</name>
<keyword evidence="1 3" id="KW-0560">Oxidoreductase</keyword>
<proteinExistence type="predicted"/>
<dbReference type="EMBL" id="LR134473">
    <property type="protein sequence ID" value="VEI04544.1"/>
    <property type="molecule type" value="Genomic_DNA"/>
</dbReference>
<dbReference type="GO" id="GO:0006208">
    <property type="term" value="P:pyrimidine nucleobase catabolic process"/>
    <property type="evidence" value="ECO:0007669"/>
    <property type="project" value="TreeGrafter"/>
</dbReference>
<organism evidence="3 4">
    <name type="scientific">Acidipropionibacterium jensenii</name>
    <dbReference type="NCBI Taxonomy" id="1749"/>
    <lineage>
        <taxon>Bacteria</taxon>
        <taxon>Bacillati</taxon>
        <taxon>Actinomycetota</taxon>
        <taxon>Actinomycetes</taxon>
        <taxon>Propionibacteriales</taxon>
        <taxon>Propionibacteriaceae</taxon>
        <taxon>Acidipropionibacterium</taxon>
    </lineage>
</organism>
<gene>
    <name evidence="3" type="primary">rutF</name>
    <name evidence="3" type="ORF">NCTC13652_02776</name>
</gene>
<dbReference type="GO" id="GO:0010181">
    <property type="term" value="F:FMN binding"/>
    <property type="evidence" value="ECO:0007669"/>
    <property type="project" value="InterPro"/>
</dbReference>
<evidence type="ECO:0000259" key="2">
    <source>
        <dbReference type="SMART" id="SM00903"/>
    </source>
</evidence>
<dbReference type="InterPro" id="IPR050268">
    <property type="entry name" value="NADH-dep_flavin_reductase"/>
</dbReference>
<feature type="domain" description="Flavin reductase like" evidence="2">
    <location>
        <begin position="2"/>
        <end position="145"/>
    </location>
</feature>
<dbReference type="GO" id="GO:0042602">
    <property type="term" value="F:riboflavin reductase (NADPH) activity"/>
    <property type="evidence" value="ECO:0007669"/>
    <property type="project" value="TreeGrafter"/>
</dbReference>
<dbReference type="EC" id="1.5.1.42" evidence="3"/>
<dbReference type="STRING" id="1122997.GCA_000425285_01640"/>
<sequence length="148" mass="15985">MFRQYPAGAAVLTARGAAGPVGMTVSSLASVSVRPAMVSLSMGHGSITLAALEEGSRVVLHPLEAGQEQLGNEFAHHGISELRTRWMVSSEQVPCLDVPTARLHCEVVRMVDVGSATVVVLEVDRIEPGRRGHDALVWLGRRWRTIPR</sequence>
<evidence type="ECO:0000313" key="4">
    <source>
        <dbReference type="Proteomes" id="UP000277858"/>
    </source>
</evidence>
<keyword evidence="4" id="KW-1185">Reference proteome</keyword>
<dbReference type="GO" id="GO:0052874">
    <property type="term" value="F:FMN reductase (NADH) activity"/>
    <property type="evidence" value="ECO:0007669"/>
    <property type="project" value="UniProtKB-EC"/>
</dbReference>